<dbReference type="GO" id="GO:0005829">
    <property type="term" value="C:cytosol"/>
    <property type="evidence" value="ECO:0007669"/>
    <property type="project" value="TreeGrafter"/>
</dbReference>
<evidence type="ECO:0000256" key="4">
    <source>
        <dbReference type="ARBA" id="ARBA00022605"/>
    </source>
</evidence>
<dbReference type="NCBIfam" id="TIGR00262">
    <property type="entry name" value="trpA"/>
    <property type="match status" value="1"/>
</dbReference>
<proteinExistence type="inferred from homology"/>
<protein>
    <recommendedName>
        <fullName evidence="9">Tryptophan synthase alpha chain</fullName>
        <ecNumber evidence="9">4.2.1.20</ecNumber>
    </recommendedName>
</protein>
<keyword evidence="5 9" id="KW-0822">Tryptophan biosynthesis</keyword>
<dbReference type="InterPro" id="IPR002028">
    <property type="entry name" value="Trp_synthase_suA"/>
</dbReference>
<evidence type="ECO:0000313" key="11">
    <source>
        <dbReference type="EMBL" id="HDL89909.1"/>
    </source>
</evidence>
<dbReference type="Pfam" id="PF00290">
    <property type="entry name" value="Trp_syntA"/>
    <property type="match status" value="1"/>
</dbReference>
<evidence type="ECO:0000256" key="7">
    <source>
        <dbReference type="ARBA" id="ARBA00023239"/>
    </source>
</evidence>
<evidence type="ECO:0000256" key="6">
    <source>
        <dbReference type="ARBA" id="ARBA00023141"/>
    </source>
</evidence>
<dbReference type="HAMAP" id="MF_00131">
    <property type="entry name" value="Trp_synth_alpha"/>
    <property type="match status" value="1"/>
</dbReference>
<dbReference type="PANTHER" id="PTHR43406:SF1">
    <property type="entry name" value="TRYPTOPHAN SYNTHASE ALPHA CHAIN, CHLOROPLASTIC"/>
    <property type="match status" value="1"/>
</dbReference>
<reference evidence="11" key="1">
    <citation type="journal article" date="2020" name="mSystems">
        <title>Genome- and Community-Level Interaction Insights into Carbon Utilization and Element Cycling Functions of Hydrothermarchaeota in Hydrothermal Sediment.</title>
        <authorList>
            <person name="Zhou Z."/>
            <person name="Liu Y."/>
            <person name="Xu W."/>
            <person name="Pan J."/>
            <person name="Luo Z.H."/>
            <person name="Li M."/>
        </authorList>
    </citation>
    <scope>NUCLEOTIDE SEQUENCE [LARGE SCALE GENOMIC DNA]</scope>
    <source>
        <strain evidence="11">HyVt-19</strain>
    </source>
</reference>
<comment type="catalytic activity">
    <reaction evidence="8 9">
        <text>(1S,2R)-1-C-(indol-3-yl)glycerol 3-phosphate + L-serine = D-glyceraldehyde 3-phosphate + L-tryptophan + H2O</text>
        <dbReference type="Rhea" id="RHEA:10532"/>
        <dbReference type="ChEBI" id="CHEBI:15377"/>
        <dbReference type="ChEBI" id="CHEBI:33384"/>
        <dbReference type="ChEBI" id="CHEBI:57912"/>
        <dbReference type="ChEBI" id="CHEBI:58866"/>
        <dbReference type="ChEBI" id="CHEBI:59776"/>
        <dbReference type="EC" id="4.2.1.20"/>
    </reaction>
</comment>
<dbReference type="AlphaFoldDB" id="A0A7C0WRZ0"/>
<evidence type="ECO:0000256" key="1">
    <source>
        <dbReference type="ARBA" id="ARBA00003365"/>
    </source>
</evidence>
<keyword evidence="7 9" id="KW-0456">Lyase</keyword>
<dbReference type="EMBL" id="DQZW01000152">
    <property type="protein sequence ID" value="HDL89909.1"/>
    <property type="molecule type" value="Genomic_DNA"/>
</dbReference>
<comment type="pathway">
    <text evidence="2 9">Amino-acid biosynthesis; L-tryptophan biosynthesis; L-tryptophan from chorismate: step 5/5.</text>
</comment>
<dbReference type="Gene3D" id="3.20.20.70">
    <property type="entry name" value="Aldolase class I"/>
    <property type="match status" value="1"/>
</dbReference>
<keyword evidence="6 9" id="KW-0057">Aromatic amino acid biosynthesis</keyword>
<dbReference type="EC" id="4.2.1.20" evidence="9"/>
<comment type="similarity">
    <text evidence="9 10">Belongs to the TrpA family.</text>
</comment>
<dbReference type="Proteomes" id="UP000886355">
    <property type="component" value="Unassembled WGS sequence"/>
</dbReference>
<evidence type="ECO:0000256" key="10">
    <source>
        <dbReference type="RuleBase" id="RU003662"/>
    </source>
</evidence>
<evidence type="ECO:0000256" key="2">
    <source>
        <dbReference type="ARBA" id="ARBA00004733"/>
    </source>
</evidence>
<dbReference type="UniPathway" id="UPA00035">
    <property type="reaction ID" value="UER00044"/>
</dbReference>
<dbReference type="FunFam" id="3.20.20.70:FF:000037">
    <property type="entry name" value="Tryptophan synthase alpha chain"/>
    <property type="match status" value="1"/>
</dbReference>
<dbReference type="InterPro" id="IPR013785">
    <property type="entry name" value="Aldolase_TIM"/>
</dbReference>
<keyword evidence="4 9" id="KW-0028">Amino-acid biosynthesis</keyword>
<dbReference type="CDD" id="cd04724">
    <property type="entry name" value="Tryptophan_synthase_alpha"/>
    <property type="match status" value="1"/>
</dbReference>
<sequence length="266" mass="29278">MSEIGRKFEKLRNNKTEKALVGFVTAGDPDLEFSLEIVLSLARAGVDIIELGVPFSDPTADGPVIQRASMRSLRSGTTLRDVIQLARSVKKQTNIPLVLFSYYNPLFRFGAGKLYESLVDAGVDGILVVDLPPEEAHEFLVQWSGNEIDFIRLIAPTTPPERIEAIVRDASGFIYLISKTGVTGSKGLDYDEISSMVQSVKVYTNLPVCVGFGISEPEQVRKISAIADGIVIGSAFVRTIEKFGKSDELLEQLEKQVKAYKQAQHR</sequence>
<gene>
    <name evidence="9" type="primary">trpA</name>
    <name evidence="11" type="ORF">ENG14_03290</name>
</gene>
<feature type="active site" description="Proton acceptor" evidence="9">
    <location>
        <position position="61"/>
    </location>
</feature>
<evidence type="ECO:0000256" key="3">
    <source>
        <dbReference type="ARBA" id="ARBA00011270"/>
    </source>
</evidence>
<comment type="caution">
    <text evidence="11">The sequence shown here is derived from an EMBL/GenBank/DDBJ whole genome shotgun (WGS) entry which is preliminary data.</text>
</comment>
<evidence type="ECO:0000256" key="9">
    <source>
        <dbReference type="HAMAP-Rule" id="MF_00131"/>
    </source>
</evidence>
<evidence type="ECO:0000256" key="8">
    <source>
        <dbReference type="ARBA" id="ARBA00049047"/>
    </source>
</evidence>
<comment type="function">
    <text evidence="1 9">The alpha subunit is responsible for the aldol cleavage of indoleglycerol phosphate to indole and glyceraldehyde 3-phosphate.</text>
</comment>
<dbReference type="PANTHER" id="PTHR43406">
    <property type="entry name" value="TRYPTOPHAN SYNTHASE, ALPHA CHAIN"/>
    <property type="match status" value="1"/>
</dbReference>
<dbReference type="InterPro" id="IPR011060">
    <property type="entry name" value="RibuloseP-bd_barrel"/>
</dbReference>
<feature type="active site" description="Proton acceptor" evidence="9">
    <location>
        <position position="50"/>
    </location>
</feature>
<accession>A0A7C0WRZ0</accession>
<comment type="subunit">
    <text evidence="3 9">Tetramer of two alpha and two beta chains.</text>
</comment>
<evidence type="ECO:0000256" key="5">
    <source>
        <dbReference type="ARBA" id="ARBA00022822"/>
    </source>
</evidence>
<dbReference type="GO" id="GO:0004834">
    <property type="term" value="F:tryptophan synthase activity"/>
    <property type="evidence" value="ECO:0007669"/>
    <property type="project" value="UniProtKB-UniRule"/>
</dbReference>
<dbReference type="SUPFAM" id="SSF51366">
    <property type="entry name" value="Ribulose-phoshate binding barrel"/>
    <property type="match status" value="1"/>
</dbReference>
<name>A0A7C0WRZ0_9BACT</name>
<organism evidence="11">
    <name type="scientific">Thermodesulforhabdus norvegica</name>
    <dbReference type="NCBI Taxonomy" id="39841"/>
    <lineage>
        <taxon>Bacteria</taxon>
        <taxon>Pseudomonadati</taxon>
        <taxon>Thermodesulfobacteriota</taxon>
        <taxon>Syntrophobacteria</taxon>
        <taxon>Syntrophobacterales</taxon>
        <taxon>Thermodesulforhabdaceae</taxon>
        <taxon>Thermodesulforhabdus</taxon>
    </lineage>
</organism>